<dbReference type="EMBL" id="FMZA01000002">
    <property type="protein sequence ID" value="SDC04833.1"/>
    <property type="molecule type" value="Genomic_DNA"/>
</dbReference>
<organism evidence="4 5">
    <name type="scientific">Melghirimyces thermohalophilus</name>
    <dbReference type="NCBI Taxonomy" id="1236220"/>
    <lineage>
        <taxon>Bacteria</taxon>
        <taxon>Bacillati</taxon>
        <taxon>Bacillota</taxon>
        <taxon>Bacilli</taxon>
        <taxon>Bacillales</taxon>
        <taxon>Thermoactinomycetaceae</taxon>
        <taxon>Melghirimyces</taxon>
    </lineage>
</organism>
<dbReference type="CDD" id="cd01716">
    <property type="entry name" value="Hfq"/>
    <property type="match status" value="1"/>
</dbReference>
<dbReference type="GO" id="GO:0006355">
    <property type="term" value="P:regulation of DNA-templated transcription"/>
    <property type="evidence" value="ECO:0007669"/>
    <property type="project" value="InterPro"/>
</dbReference>
<dbReference type="PANTHER" id="PTHR34772:SF1">
    <property type="entry name" value="RNA-BINDING PROTEIN HFQ"/>
    <property type="match status" value="1"/>
</dbReference>
<dbReference type="Gene3D" id="2.30.30.100">
    <property type="match status" value="1"/>
</dbReference>
<dbReference type="InterPro" id="IPR010920">
    <property type="entry name" value="LSM_dom_sf"/>
</dbReference>
<reference evidence="4 5" key="1">
    <citation type="submission" date="2016-10" db="EMBL/GenBank/DDBJ databases">
        <authorList>
            <person name="de Groot N.N."/>
        </authorList>
    </citation>
    <scope>NUCLEOTIDE SEQUENCE [LARGE SCALE GENOMIC DNA]</scope>
    <source>
        <strain evidence="4 5">DSM 45514</strain>
    </source>
</reference>
<keyword evidence="5" id="KW-1185">Reference proteome</keyword>
<name>A0A1G6IEN5_9BACL</name>
<dbReference type="STRING" id="1236220.SAMN04488112_102196"/>
<dbReference type="GO" id="GO:0005829">
    <property type="term" value="C:cytosol"/>
    <property type="evidence" value="ECO:0007669"/>
    <property type="project" value="TreeGrafter"/>
</dbReference>
<keyword evidence="2" id="KW-0346">Stress response</keyword>
<dbReference type="NCBIfam" id="TIGR02383">
    <property type="entry name" value="Hfq"/>
    <property type="match status" value="1"/>
</dbReference>
<proteinExistence type="predicted"/>
<dbReference type="Pfam" id="PF17209">
    <property type="entry name" value="Hfq"/>
    <property type="match status" value="1"/>
</dbReference>
<keyword evidence="1" id="KW-0694">RNA-binding</keyword>
<feature type="domain" description="Sm" evidence="3">
    <location>
        <begin position="8"/>
        <end position="69"/>
    </location>
</feature>
<dbReference type="SUPFAM" id="SSF50182">
    <property type="entry name" value="Sm-like ribonucleoproteins"/>
    <property type="match status" value="1"/>
</dbReference>
<evidence type="ECO:0000313" key="5">
    <source>
        <dbReference type="Proteomes" id="UP000199387"/>
    </source>
</evidence>
<dbReference type="RefSeq" id="WP_245661995.1">
    <property type="nucleotide sequence ID" value="NZ_FMZA01000002.1"/>
</dbReference>
<evidence type="ECO:0000256" key="2">
    <source>
        <dbReference type="ARBA" id="ARBA00023016"/>
    </source>
</evidence>
<evidence type="ECO:0000313" key="4">
    <source>
        <dbReference type="EMBL" id="SDC04833.1"/>
    </source>
</evidence>
<gene>
    <name evidence="4" type="ORF">SAMN04488112_102196</name>
</gene>
<dbReference type="GO" id="GO:0045974">
    <property type="term" value="P:regulation of translation, ncRNA-mediated"/>
    <property type="evidence" value="ECO:0007669"/>
    <property type="project" value="TreeGrafter"/>
</dbReference>
<evidence type="ECO:0000259" key="3">
    <source>
        <dbReference type="PROSITE" id="PS52002"/>
    </source>
</evidence>
<dbReference type="AlphaFoldDB" id="A0A1G6IEN5"/>
<protein>
    <submittedName>
        <fullName evidence="4">Host factor-I protein</fullName>
    </submittedName>
</protein>
<dbReference type="InterPro" id="IPR047575">
    <property type="entry name" value="Sm"/>
</dbReference>
<dbReference type="PROSITE" id="PS52002">
    <property type="entry name" value="SM"/>
    <property type="match status" value="1"/>
</dbReference>
<dbReference type="GO" id="GO:0043487">
    <property type="term" value="P:regulation of RNA stability"/>
    <property type="evidence" value="ECO:0007669"/>
    <property type="project" value="TreeGrafter"/>
</dbReference>
<evidence type="ECO:0000256" key="1">
    <source>
        <dbReference type="ARBA" id="ARBA00022884"/>
    </source>
</evidence>
<sequence>MGKVNIQDRFLDHLRKQQTPVTVFLTNGVQIRGAIEGHDQYTIYLNTKSGPPRMLYKQFVSTIVPSKPVNLSPPKNDFSSTE</sequence>
<dbReference type="InterPro" id="IPR005001">
    <property type="entry name" value="Hfq"/>
</dbReference>
<accession>A0A1G6IEN5</accession>
<dbReference type="GO" id="GO:0003723">
    <property type="term" value="F:RNA binding"/>
    <property type="evidence" value="ECO:0007669"/>
    <property type="project" value="UniProtKB-KW"/>
</dbReference>
<dbReference type="PANTHER" id="PTHR34772">
    <property type="entry name" value="RNA-BINDING PROTEIN HFQ"/>
    <property type="match status" value="1"/>
</dbReference>
<dbReference type="Proteomes" id="UP000199387">
    <property type="component" value="Unassembled WGS sequence"/>
</dbReference>